<dbReference type="EMBL" id="CQPA01000010">
    <property type="protein sequence ID" value="CNU05305.1"/>
    <property type="molecule type" value="Genomic_DNA"/>
</dbReference>
<evidence type="ECO:0000313" key="2">
    <source>
        <dbReference type="EMBL" id="CNU05305.1"/>
    </source>
</evidence>
<name>A0A655CAW1_SALET</name>
<protein>
    <submittedName>
        <fullName evidence="2">Uncharacterized protein</fullName>
    </submittedName>
</protein>
<proteinExistence type="predicted"/>
<dbReference type="Proteomes" id="UP000041314">
    <property type="component" value="Unassembled WGS sequence"/>
</dbReference>
<dbReference type="AlphaFoldDB" id="A0A655CAW1"/>
<accession>A0A655CAW1</accession>
<dbReference type="EMBL" id="CQPD01000008">
    <property type="protein sequence ID" value="CNT83180.1"/>
    <property type="molecule type" value="Genomic_DNA"/>
</dbReference>
<organism evidence="2 3">
    <name type="scientific">Salmonella enterica subsp. enterica serovar Bovismorbificans</name>
    <dbReference type="NCBI Taxonomy" id="58097"/>
    <lineage>
        <taxon>Bacteria</taxon>
        <taxon>Pseudomonadati</taxon>
        <taxon>Pseudomonadota</taxon>
        <taxon>Gammaproteobacteria</taxon>
        <taxon>Enterobacterales</taxon>
        <taxon>Enterobacteriaceae</taxon>
        <taxon>Salmonella</taxon>
    </lineage>
</organism>
<evidence type="ECO:0000313" key="3">
    <source>
        <dbReference type="Proteomes" id="UP000041314"/>
    </source>
</evidence>
<sequence>MVMVAISTLPRDTINGHATAITSSAIRNSFCLTVEPSIAGRINFGPETCFTAFWNIGRSN</sequence>
<evidence type="ECO:0000313" key="1">
    <source>
        <dbReference type="EMBL" id="CNT83180.1"/>
    </source>
</evidence>
<gene>
    <name evidence="2" type="ORF">ERS008198_01773</name>
    <name evidence="1" type="ORF">ERS008207_01100</name>
</gene>
<evidence type="ECO:0000313" key="4">
    <source>
        <dbReference type="Proteomes" id="UP000042394"/>
    </source>
</evidence>
<reference evidence="3 4" key="1">
    <citation type="submission" date="2015-03" db="EMBL/GenBank/DDBJ databases">
        <authorList>
            <consortium name="Pathogen Informatics"/>
        </authorList>
    </citation>
    <scope>NUCLEOTIDE SEQUENCE [LARGE SCALE GENOMIC DNA]</scope>
    <source>
        <strain evidence="2 3">A1104</strain>
        <strain evidence="1 4">D4891</strain>
    </source>
</reference>
<dbReference type="Proteomes" id="UP000042394">
    <property type="component" value="Unassembled WGS sequence"/>
</dbReference>